<dbReference type="InterPro" id="IPR002553">
    <property type="entry name" value="Clathrin/coatomer_adapt-like_N"/>
</dbReference>
<evidence type="ECO:0000259" key="7">
    <source>
        <dbReference type="Pfam" id="PF01602"/>
    </source>
</evidence>
<dbReference type="InterPro" id="IPR026739">
    <property type="entry name" value="AP_beta"/>
</dbReference>
<dbReference type="OMA" id="NPPEVQW"/>
<evidence type="ECO:0000256" key="5">
    <source>
        <dbReference type="ARBA" id="ARBA00023136"/>
    </source>
</evidence>
<keyword evidence="3 6" id="KW-0813">Transport</keyword>
<evidence type="ECO:0000256" key="2">
    <source>
        <dbReference type="ARBA" id="ARBA00006613"/>
    </source>
</evidence>
<dbReference type="Gramene" id="ABO94494">
    <property type="protein sequence ID" value="ABO94494"/>
    <property type="gene ID" value="OSTLU_119607"/>
</dbReference>
<dbReference type="STRING" id="436017.A4RSR1"/>
<comment type="function">
    <text evidence="6">Subunit of clathrin-associated adaptor protein complex that plays a role in protein sorting in the late-Golgi/trans-Golgi network (TGN) and/or endosomes. The AP complexes mediate both the recruitment of clathrin to membranes and the recognition of sorting signals within the cytosolic tails of transmembrane cargo molecules.</text>
</comment>
<dbReference type="EMBL" id="CP000582">
    <property type="protein sequence ID" value="ABO94494.1"/>
    <property type="molecule type" value="Genomic_DNA"/>
</dbReference>
<evidence type="ECO:0000256" key="1">
    <source>
        <dbReference type="ARBA" id="ARBA00004308"/>
    </source>
</evidence>
<evidence type="ECO:0000256" key="3">
    <source>
        <dbReference type="ARBA" id="ARBA00022448"/>
    </source>
</evidence>
<protein>
    <recommendedName>
        <fullName evidence="6">Beta-adaptin-like protein</fullName>
    </recommendedName>
</protein>
<dbReference type="PIRSF" id="PIRSF002291">
    <property type="entry name" value="AP_complex_beta"/>
    <property type="match status" value="1"/>
</dbReference>
<dbReference type="GO" id="GO:0030117">
    <property type="term" value="C:membrane coat"/>
    <property type="evidence" value="ECO:0007669"/>
    <property type="project" value="InterPro"/>
</dbReference>
<name>A4RSR1_OSTLU</name>
<dbReference type="PANTHER" id="PTHR11134">
    <property type="entry name" value="ADAPTOR COMPLEX SUBUNIT BETA FAMILY MEMBER"/>
    <property type="match status" value="1"/>
</dbReference>
<feature type="domain" description="Clathrin/coatomer adaptor adaptin-like N-terminal" evidence="7">
    <location>
        <begin position="16"/>
        <end position="529"/>
    </location>
</feature>
<dbReference type="GO" id="GO:0006886">
    <property type="term" value="P:intracellular protein transport"/>
    <property type="evidence" value="ECO:0007669"/>
    <property type="project" value="InterPro"/>
</dbReference>
<comment type="subunit">
    <text evidence="6">Adaptor protein complexes are heterotetramers composed of two large adaptins (beta-type subunit and alpha-type or delta-type or epsilon-type or gamma-type subunit), a medium adaptin (mu-type subunit) and a small adaptin (sigma-type subunit).</text>
</comment>
<dbReference type="OrthoDB" id="10254310at2759"/>
<dbReference type="InterPro" id="IPR016342">
    <property type="entry name" value="AP_complex_bsu_1_2_4"/>
</dbReference>
<gene>
    <name evidence="8" type="primary">Bad</name>
    <name evidence="8" type="ORF">OSTLU_119607</name>
</gene>
<accession>A4RSR1</accession>
<dbReference type="eggNOG" id="KOG1061">
    <property type="taxonomic scope" value="Eukaryota"/>
</dbReference>
<dbReference type="AlphaFoldDB" id="A4RSR1"/>
<reference evidence="8 9" key="1">
    <citation type="journal article" date="2007" name="Proc. Natl. Acad. Sci. U.S.A.">
        <title>The tiny eukaryote Ostreococcus provides genomic insights into the paradox of plankton speciation.</title>
        <authorList>
            <person name="Palenik B."/>
            <person name="Grimwood J."/>
            <person name="Aerts A."/>
            <person name="Rouze P."/>
            <person name="Salamov A."/>
            <person name="Putnam N."/>
            <person name="Dupont C."/>
            <person name="Jorgensen R."/>
            <person name="Derelle E."/>
            <person name="Rombauts S."/>
            <person name="Zhou K."/>
            <person name="Otillar R."/>
            <person name="Merchant S.S."/>
            <person name="Podell S."/>
            <person name="Gaasterland T."/>
            <person name="Napoli C."/>
            <person name="Gendler K."/>
            <person name="Manuell A."/>
            <person name="Tai V."/>
            <person name="Vallon O."/>
            <person name="Piganeau G."/>
            <person name="Jancek S."/>
            <person name="Heijde M."/>
            <person name="Jabbari K."/>
            <person name="Bowler C."/>
            <person name="Lohr M."/>
            <person name="Robbens S."/>
            <person name="Werner G."/>
            <person name="Dubchak I."/>
            <person name="Pazour G.J."/>
            <person name="Ren Q."/>
            <person name="Paulsen I."/>
            <person name="Delwiche C."/>
            <person name="Schmutz J."/>
            <person name="Rokhsar D."/>
            <person name="Van de Peer Y."/>
            <person name="Moreau H."/>
            <person name="Grigoriev I.V."/>
        </authorList>
    </citation>
    <scope>NUCLEOTIDE SEQUENCE [LARGE SCALE GENOMIC DNA]</scope>
    <source>
        <strain evidence="8 9">CCE9901</strain>
    </source>
</reference>
<dbReference type="GeneID" id="5000155"/>
<dbReference type="HOGENOM" id="CLU_006320_4_0_1"/>
<sequence>MSSHDSRYFSSHKKGEIAEWRQDLKRNDRDLLKTTVKRIIAAMTVGKDVCSLFPDVINCMQTEDIELKKLIYLYSINYARSNPDLAILAVNTFVKDSQDPNPLIRALAVRTMGCIRVDRIVEYLCDPLHLALRDSDPYVRKTAAICVAKLYSINRELVIDRGFLQQLNGLLLDDNPMVMANSIAALVEIQKGSCAQIIDSSLLSRVFTSLEACTEWGKVTILDCLAAYESTSATEAEHILESILPKLQHANYAVVLACIRVILSKLHQVQHLRESLLQRIVPPLITMLNAEPEIQYVALTSISEIMDAFVFPFLHSYKAFFCKYNDPSYVKHEKLNILVKITNENNVGDILLELKEYSGEVDIEFARKAIRSIGICALSVPEYSQGCVSALMCIIDTKVNYAVQEALVVLKDIFRCYPDRYESVISRLCQSLVSLDEPEAKKSFIWILGEYADRIENVIDLLRTFIDGVDDEPVVVQLQLLTSTVKLFLKRPSEESKSLVQQMLMFATHESEHPDLRDRAYVYWRLLSHGGDKVASVVTSHMPAPQCNPSS</sequence>
<comment type="similarity">
    <text evidence="2 6">Belongs to the adaptor complexes large subunit family.</text>
</comment>
<dbReference type="InterPro" id="IPR016024">
    <property type="entry name" value="ARM-type_fold"/>
</dbReference>
<dbReference type="KEGG" id="olu:OSTLU_119607"/>
<dbReference type="RefSeq" id="XP_001416201.1">
    <property type="nucleotide sequence ID" value="XM_001416164.1"/>
</dbReference>
<keyword evidence="5 6" id="KW-0472">Membrane</keyword>
<evidence type="ECO:0000313" key="8">
    <source>
        <dbReference type="EMBL" id="ABO94494.1"/>
    </source>
</evidence>
<dbReference type="Gene3D" id="1.25.10.10">
    <property type="entry name" value="Leucine-rich Repeat Variant"/>
    <property type="match status" value="1"/>
</dbReference>
<proteinExistence type="inferred from homology"/>
<dbReference type="Pfam" id="PF01602">
    <property type="entry name" value="Adaptin_N"/>
    <property type="match status" value="1"/>
</dbReference>
<evidence type="ECO:0000256" key="6">
    <source>
        <dbReference type="PIRNR" id="PIRNR002291"/>
    </source>
</evidence>
<dbReference type="Proteomes" id="UP000001568">
    <property type="component" value="Chromosome 2"/>
</dbReference>
<organism evidence="8 9">
    <name type="scientific">Ostreococcus lucimarinus (strain CCE9901)</name>
    <dbReference type="NCBI Taxonomy" id="436017"/>
    <lineage>
        <taxon>Eukaryota</taxon>
        <taxon>Viridiplantae</taxon>
        <taxon>Chlorophyta</taxon>
        <taxon>Mamiellophyceae</taxon>
        <taxon>Mamiellales</taxon>
        <taxon>Bathycoccaceae</taxon>
        <taxon>Ostreococcus</taxon>
    </lineage>
</organism>
<dbReference type="InterPro" id="IPR011989">
    <property type="entry name" value="ARM-like"/>
</dbReference>
<keyword evidence="9" id="KW-1185">Reference proteome</keyword>
<dbReference type="GO" id="GO:0030276">
    <property type="term" value="F:clathrin binding"/>
    <property type="evidence" value="ECO:0007669"/>
    <property type="project" value="InterPro"/>
</dbReference>
<keyword evidence="4 6" id="KW-0653">Protein transport</keyword>
<comment type="subcellular location">
    <subcellularLocation>
        <location evidence="1">Endomembrane system</location>
    </subcellularLocation>
</comment>
<dbReference type="GO" id="GO:0016192">
    <property type="term" value="P:vesicle-mediated transport"/>
    <property type="evidence" value="ECO:0007669"/>
    <property type="project" value="InterPro"/>
</dbReference>
<evidence type="ECO:0000313" key="9">
    <source>
        <dbReference type="Proteomes" id="UP000001568"/>
    </source>
</evidence>
<evidence type="ECO:0000256" key="4">
    <source>
        <dbReference type="ARBA" id="ARBA00022927"/>
    </source>
</evidence>
<dbReference type="GO" id="GO:0012505">
    <property type="term" value="C:endomembrane system"/>
    <property type="evidence" value="ECO:0007669"/>
    <property type="project" value="UniProtKB-SubCell"/>
</dbReference>
<dbReference type="SUPFAM" id="SSF48371">
    <property type="entry name" value="ARM repeat"/>
    <property type="match status" value="1"/>
</dbReference>